<keyword evidence="11" id="KW-1185">Reference proteome</keyword>
<dbReference type="OrthoDB" id="9811967at2"/>
<comment type="function">
    <text evidence="9">Converts cobyric acid to cobinamide by the addition of aminopropanol on the F carboxylic group.</text>
</comment>
<sequence length="303" mass="35293">MIYLFIFAFILDQLLGELNYKYNPIILLGKYINKIEFFFNGNYLKIKGILSIFFVILPFLLIIIYIYIIFKYNFFYFNIFGFILYLSIAWRSLIEHGLNIEMSIIEGNINMSKAALSMIVSRTVNNLNINQIYIATIESIFENGNDAIFAPLFFLFTGPLGVIFYRIINTLDAMWGYKNNRYIYFGWSVAKLDDLLNFIPAILTGVIYACCSFKYKYFKQSFLCSFKKFLKWKSKNAGYVMSAGAGSINIILGGISIYNNKYQYRPQLGINKIPNINDITKTCSLINYSMFFIILSFYFLNNI</sequence>
<feature type="transmembrane region" description="Helical" evidence="9">
    <location>
        <begin position="195"/>
        <end position="215"/>
    </location>
</feature>
<evidence type="ECO:0000313" key="10">
    <source>
        <dbReference type="EMBL" id="CDZ16552.1"/>
    </source>
</evidence>
<dbReference type="PATRIC" id="fig|1495769.3.peg.274"/>
<accession>A0A078KEV2</accession>
<dbReference type="Proteomes" id="UP000032420">
    <property type="component" value="Chromosome I"/>
</dbReference>
<comment type="subcellular location">
    <subcellularLocation>
        <location evidence="1 9">Cell membrane</location>
        <topology evidence="1 9">Multi-pass membrane protein</topology>
    </subcellularLocation>
</comment>
<keyword evidence="7 9" id="KW-1133">Transmembrane helix</keyword>
<keyword evidence="10" id="KW-0436">Ligase</keyword>
<feature type="transmembrane region" description="Helical" evidence="9">
    <location>
        <begin position="147"/>
        <end position="168"/>
    </location>
</feature>
<evidence type="ECO:0000256" key="3">
    <source>
        <dbReference type="ARBA" id="ARBA00006263"/>
    </source>
</evidence>
<evidence type="ECO:0000256" key="4">
    <source>
        <dbReference type="ARBA" id="ARBA00022475"/>
    </source>
</evidence>
<evidence type="ECO:0000256" key="9">
    <source>
        <dbReference type="HAMAP-Rule" id="MF_00024"/>
    </source>
</evidence>
<feature type="transmembrane region" description="Helical" evidence="9">
    <location>
        <begin position="279"/>
        <end position="300"/>
    </location>
</feature>
<keyword evidence="8 9" id="KW-0472">Membrane</keyword>
<feature type="transmembrane region" description="Helical" evidence="9">
    <location>
        <begin position="48"/>
        <end position="68"/>
    </location>
</feature>
<evidence type="ECO:0000313" key="11">
    <source>
        <dbReference type="Proteomes" id="UP000032420"/>
    </source>
</evidence>
<dbReference type="STRING" id="1495769.CEM_300"/>
<dbReference type="GO" id="GO:0015420">
    <property type="term" value="F:ABC-type vitamin B12 transporter activity"/>
    <property type="evidence" value="ECO:0007669"/>
    <property type="project" value="UniProtKB-UniRule"/>
</dbReference>
<dbReference type="GO" id="GO:0005886">
    <property type="term" value="C:plasma membrane"/>
    <property type="evidence" value="ECO:0007669"/>
    <property type="project" value="UniProtKB-SubCell"/>
</dbReference>
<keyword evidence="6 9" id="KW-0812">Transmembrane</keyword>
<dbReference type="GO" id="GO:0016874">
    <property type="term" value="F:ligase activity"/>
    <property type="evidence" value="ECO:0007669"/>
    <property type="project" value="UniProtKB-KW"/>
</dbReference>
<dbReference type="EMBL" id="LM655252">
    <property type="protein sequence ID" value="CDZ16552.1"/>
    <property type="molecule type" value="Genomic_DNA"/>
</dbReference>
<feature type="transmembrane region" description="Helical" evidence="9">
    <location>
        <begin position="74"/>
        <end position="94"/>
    </location>
</feature>
<dbReference type="GO" id="GO:0048472">
    <property type="term" value="F:threonine-phosphate decarboxylase activity"/>
    <property type="evidence" value="ECO:0007669"/>
    <property type="project" value="InterPro"/>
</dbReference>
<dbReference type="NCBIfam" id="TIGR00380">
    <property type="entry name" value="cobal_cbiB"/>
    <property type="match status" value="1"/>
</dbReference>
<gene>
    <name evidence="9 10" type="primary">cobD</name>
    <name evidence="10" type="ORF">CEM_300</name>
</gene>
<dbReference type="Pfam" id="PF03186">
    <property type="entry name" value="CobD_Cbib"/>
    <property type="match status" value="1"/>
</dbReference>
<dbReference type="HAMAP" id="MF_00024">
    <property type="entry name" value="CobD_CbiB"/>
    <property type="match status" value="1"/>
</dbReference>
<dbReference type="HOGENOM" id="CLU_054212_1_0_6"/>
<organism evidence="10 11">
    <name type="scientific">Candidatus Johnevansia muelleri</name>
    <dbReference type="NCBI Taxonomy" id="1495769"/>
    <lineage>
        <taxon>Bacteria</taxon>
        <taxon>Pseudomonadati</taxon>
        <taxon>Pseudomonadota</taxon>
        <taxon>Gammaproteobacteria</taxon>
        <taxon>Candidatus Johnevansiales</taxon>
        <taxon>Candidatus Johnevansiaceae</taxon>
        <taxon>Candidatus Johnevansia</taxon>
    </lineage>
</organism>
<dbReference type="KEGG" id="eme:CEM_300"/>
<dbReference type="UniPathway" id="UPA00148"/>
<name>A0A078KEV2_9GAMM</name>
<dbReference type="GO" id="GO:0009236">
    <property type="term" value="P:cobalamin biosynthetic process"/>
    <property type="evidence" value="ECO:0007669"/>
    <property type="project" value="UniProtKB-UniRule"/>
</dbReference>
<dbReference type="PANTHER" id="PTHR34308:SF1">
    <property type="entry name" value="COBALAMIN BIOSYNTHESIS PROTEIN CBIB"/>
    <property type="match status" value="1"/>
</dbReference>
<evidence type="ECO:0000256" key="1">
    <source>
        <dbReference type="ARBA" id="ARBA00004651"/>
    </source>
</evidence>
<evidence type="ECO:0000256" key="6">
    <source>
        <dbReference type="ARBA" id="ARBA00022692"/>
    </source>
</evidence>
<dbReference type="InterPro" id="IPR004485">
    <property type="entry name" value="Cobalamin_biosynth_CobD/CbiB"/>
</dbReference>
<keyword evidence="4 9" id="KW-1003">Cell membrane</keyword>
<dbReference type="PANTHER" id="PTHR34308">
    <property type="entry name" value="COBALAMIN BIOSYNTHESIS PROTEIN CBIB"/>
    <property type="match status" value="1"/>
</dbReference>
<feature type="transmembrane region" description="Helical" evidence="9">
    <location>
        <begin position="236"/>
        <end position="259"/>
    </location>
</feature>
<keyword evidence="5 9" id="KW-0169">Cobalamin biosynthesis</keyword>
<evidence type="ECO:0000256" key="8">
    <source>
        <dbReference type="ARBA" id="ARBA00023136"/>
    </source>
</evidence>
<comment type="similarity">
    <text evidence="3 9">Belongs to the CobD/CbiB family.</text>
</comment>
<evidence type="ECO:0000256" key="2">
    <source>
        <dbReference type="ARBA" id="ARBA00004953"/>
    </source>
</evidence>
<comment type="pathway">
    <text evidence="2 9">Cofactor biosynthesis; adenosylcobalamin biosynthesis.</text>
</comment>
<evidence type="ECO:0000256" key="5">
    <source>
        <dbReference type="ARBA" id="ARBA00022573"/>
    </source>
</evidence>
<dbReference type="AlphaFoldDB" id="A0A078KEV2"/>
<evidence type="ECO:0000256" key="7">
    <source>
        <dbReference type="ARBA" id="ARBA00022989"/>
    </source>
</evidence>
<protein>
    <recommendedName>
        <fullName evidence="9">Cobalamin biosynthesis protein CobD</fullName>
    </recommendedName>
</protein>
<proteinExistence type="inferred from homology"/>
<reference evidence="11" key="1">
    <citation type="submission" date="2014-07" db="EMBL/GenBank/DDBJ databases">
        <authorList>
            <person name="Santos-Garcia D."/>
        </authorList>
    </citation>
    <scope>NUCLEOTIDE SEQUENCE [LARGE SCALE GENOMIC DNA]</scope>
</reference>